<protein>
    <recommendedName>
        <fullName evidence="3">Cysteine proteinase inhibitor</fullName>
    </recommendedName>
</protein>
<accession>A0A6A1WQI3</accession>
<dbReference type="GO" id="GO:0004869">
    <property type="term" value="F:cysteine-type endopeptidase inhibitor activity"/>
    <property type="evidence" value="ECO:0007669"/>
    <property type="project" value="UniProtKB-KW"/>
</dbReference>
<evidence type="ECO:0000256" key="2">
    <source>
        <dbReference type="ARBA" id="ARBA00022704"/>
    </source>
</evidence>
<dbReference type="PANTHER" id="PTHR11413">
    <property type="entry name" value="CYSTATIN FAMILY MEMBER"/>
    <property type="match status" value="1"/>
</dbReference>
<evidence type="ECO:0000256" key="1">
    <source>
        <dbReference type="ARBA" id="ARBA00022690"/>
    </source>
</evidence>
<dbReference type="InterPro" id="IPR046350">
    <property type="entry name" value="Cystatin_sf"/>
</dbReference>
<evidence type="ECO:0000313" key="5">
    <source>
        <dbReference type="EMBL" id="KAB1227424.1"/>
    </source>
</evidence>
<gene>
    <name evidence="5" type="ORF">CJ030_MR1G007361</name>
</gene>
<evidence type="ECO:0000313" key="6">
    <source>
        <dbReference type="Proteomes" id="UP000516437"/>
    </source>
</evidence>
<dbReference type="AlphaFoldDB" id="A0A6A1WQI3"/>
<dbReference type="Pfam" id="PF16845">
    <property type="entry name" value="SQAPI"/>
    <property type="match status" value="1"/>
</dbReference>
<sequence>MIQKHILEKIDQKNYSFSLTRMVSGCCVEEHNKTQNALLQFGKVVNVKQQVLAGTMYYITLEATNGGKKKLYEAKVLEQPWLKVKELEEFKLIGDDAPSGSTA</sequence>
<proteinExistence type="inferred from homology"/>
<feature type="domain" description="Cystatin" evidence="4">
    <location>
        <begin position="22"/>
        <end position="93"/>
    </location>
</feature>
<dbReference type="OrthoDB" id="1908104at2759"/>
<dbReference type="InterPro" id="IPR027214">
    <property type="entry name" value="Cystatin"/>
</dbReference>
<evidence type="ECO:0000256" key="3">
    <source>
        <dbReference type="RuleBase" id="RU362130"/>
    </source>
</evidence>
<name>A0A6A1WQI3_9ROSI</name>
<dbReference type="SMART" id="SM00043">
    <property type="entry name" value="CY"/>
    <property type="match status" value="1"/>
</dbReference>
<reference evidence="5 6" key="1">
    <citation type="journal article" date="2019" name="Plant Biotechnol. J.">
        <title>The red bayberry genome and genetic basis of sex determination.</title>
        <authorList>
            <person name="Jia H.M."/>
            <person name="Jia H.J."/>
            <person name="Cai Q.L."/>
            <person name="Wang Y."/>
            <person name="Zhao H.B."/>
            <person name="Yang W.F."/>
            <person name="Wang G.Y."/>
            <person name="Li Y.H."/>
            <person name="Zhan D.L."/>
            <person name="Shen Y.T."/>
            <person name="Niu Q.F."/>
            <person name="Chang L."/>
            <person name="Qiu J."/>
            <person name="Zhao L."/>
            <person name="Xie H.B."/>
            <person name="Fu W.Y."/>
            <person name="Jin J."/>
            <person name="Li X.W."/>
            <person name="Jiao Y."/>
            <person name="Zhou C.C."/>
            <person name="Tu T."/>
            <person name="Chai C.Y."/>
            <person name="Gao J.L."/>
            <person name="Fan L.J."/>
            <person name="van de Weg E."/>
            <person name="Wang J.Y."/>
            <person name="Gao Z.S."/>
        </authorList>
    </citation>
    <scope>NUCLEOTIDE SEQUENCE [LARGE SCALE GENOMIC DNA]</scope>
    <source>
        <tissue evidence="5">Leaves</tissue>
    </source>
</reference>
<dbReference type="SUPFAM" id="SSF54403">
    <property type="entry name" value="Cystatin/monellin"/>
    <property type="match status" value="1"/>
</dbReference>
<evidence type="ECO:0000259" key="4">
    <source>
        <dbReference type="SMART" id="SM00043"/>
    </source>
</evidence>
<keyword evidence="1 3" id="KW-0646">Protease inhibitor</keyword>
<organism evidence="5 6">
    <name type="scientific">Morella rubra</name>
    <name type="common">Chinese bayberry</name>
    <dbReference type="NCBI Taxonomy" id="262757"/>
    <lineage>
        <taxon>Eukaryota</taxon>
        <taxon>Viridiplantae</taxon>
        <taxon>Streptophyta</taxon>
        <taxon>Embryophyta</taxon>
        <taxon>Tracheophyta</taxon>
        <taxon>Spermatophyta</taxon>
        <taxon>Magnoliopsida</taxon>
        <taxon>eudicotyledons</taxon>
        <taxon>Gunneridae</taxon>
        <taxon>Pentapetalae</taxon>
        <taxon>rosids</taxon>
        <taxon>fabids</taxon>
        <taxon>Fagales</taxon>
        <taxon>Myricaceae</taxon>
        <taxon>Morella</taxon>
    </lineage>
</organism>
<dbReference type="Gene3D" id="3.10.450.10">
    <property type="match status" value="1"/>
</dbReference>
<comment type="similarity">
    <text evidence="3">Belongs to the cystatin family. Phytocystatin subfamily.</text>
</comment>
<dbReference type="EMBL" id="RXIC02000019">
    <property type="protein sequence ID" value="KAB1227424.1"/>
    <property type="molecule type" value="Genomic_DNA"/>
</dbReference>
<dbReference type="InterPro" id="IPR000010">
    <property type="entry name" value="Cystatin_dom"/>
</dbReference>
<dbReference type="CDD" id="cd00042">
    <property type="entry name" value="CY"/>
    <property type="match status" value="1"/>
</dbReference>
<keyword evidence="2 3" id="KW-0789">Thiol protease inhibitor</keyword>
<dbReference type="PANTHER" id="PTHR11413:SF116">
    <property type="entry name" value="MULTICYSTATIN"/>
    <property type="match status" value="1"/>
</dbReference>
<comment type="caution">
    <text evidence="5">The sequence shown here is derived from an EMBL/GenBank/DDBJ whole genome shotgun (WGS) entry which is preliminary data.</text>
</comment>
<dbReference type="Proteomes" id="UP000516437">
    <property type="component" value="Chromosome 1"/>
</dbReference>
<keyword evidence="6" id="KW-1185">Reference proteome</keyword>